<comment type="caution">
    <text evidence="11">The sequence shown here is derived from an EMBL/GenBank/DDBJ whole genome shotgun (WGS) entry which is preliminary data.</text>
</comment>
<gene>
    <name evidence="11" type="ORF">X474_06685</name>
</gene>
<dbReference type="EC" id="2.7.13.3" evidence="2"/>
<protein>
    <recommendedName>
        <fullName evidence="2">histidine kinase</fullName>
        <ecNumber evidence="2">2.7.13.3</ecNumber>
    </recommendedName>
</protein>
<feature type="domain" description="Signal transduction histidine kinase subgroup 2 dimerisation and phosphoacceptor" evidence="9">
    <location>
        <begin position="148"/>
        <end position="223"/>
    </location>
</feature>
<dbReference type="Gene3D" id="3.30.450.20">
    <property type="entry name" value="PAS domain"/>
    <property type="match status" value="2"/>
</dbReference>
<dbReference type="PANTHER" id="PTHR41523">
    <property type="entry name" value="TWO-COMPONENT SYSTEM SENSOR PROTEIN"/>
    <property type="match status" value="1"/>
</dbReference>
<dbReference type="EMBL" id="AZAC01000008">
    <property type="protein sequence ID" value="KIX14826.1"/>
    <property type="molecule type" value="Genomic_DNA"/>
</dbReference>
<keyword evidence="7" id="KW-0067">ATP-binding</keyword>
<dbReference type="Pfam" id="PF07568">
    <property type="entry name" value="HisKA_2"/>
    <property type="match status" value="1"/>
</dbReference>
<dbReference type="Gene3D" id="3.30.565.10">
    <property type="entry name" value="Histidine kinase-like ATPase, C-terminal domain"/>
    <property type="match status" value="1"/>
</dbReference>
<dbReference type="STRING" id="1429043.X474_06685"/>
<reference evidence="11 12" key="1">
    <citation type="submission" date="2013-11" db="EMBL/GenBank/DDBJ databases">
        <title>Metagenomic analysis of a methanogenic consortium involved in long chain n-alkane degradation.</title>
        <authorList>
            <person name="Davidova I.A."/>
            <person name="Callaghan A.V."/>
            <person name="Wawrik B."/>
            <person name="Pruitt S."/>
            <person name="Marks C."/>
            <person name="Duncan K.E."/>
            <person name="Suflita J.M."/>
        </authorList>
    </citation>
    <scope>NUCLEOTIDE SEQUENCE [LARGE SCALE GENOMIC DNA]</scope>
    <source>
        <strain evidence="11 12">SPR</strain>
    </source>
</reference>
<proteinExistence type="predicted"/>
<dbReference type="GO" id="GO:0005524">
    <property type="term" value="F:ATP binding"/>
    <property type="evidence" value="ECO:0007669"/>
    <property type="project" value="UniProtKB-KW"/>
</dbReference>
<accession>A0A0D2JGG0</accession>
<evidence type="ECO:0000259" key="10">
    <source>
        <dbReference type="Pfam" id="PF08447"/>
    </source>
</evidence>
<keyword evidence="5" id="KW-0547">Nucleotide-binding</keyword>
<dbReference type="PANTHER" id="PTHR41523:SF8">
    <property type="entry name" value="ETHYLENE RESPONSE SENSOR PROTEIN"/>
    <property type="match status" value="1"/>
</dbReference>
<feature type="domain" description="PAS fold-3" evidence="10">
    <location>
        <begin position="2"/>
        <end position="83"/>
    </location>
</feature>
<evidence type="ECO:0000256" key="5">
    <source>
        <dbReference type="ARBA" id="ARBA00022741"/>
    </source>
</evidence>
<dbReference type="InterPro" id="IPR013655">
    <property type="entry name" value="PAS_fold_3"/>
</dbReference>
<dbReference type="OrthoDB" id="5342753at2"/>
<organism evidence="11 12">
    <name type="scientific">Dethiosulfatarculus sandiegensis</name>
    <dbReference type="NCBI Taxonomy" id="1429043"/>
    <lineage>
        <taxon>Bacteria</taxon>
        <taxon>Pseudomonadati</taxon>
        <taxon>Thermodesulfobacteriota</taxon>
        <taxon>Desulfarculia</taxon>
        <taxon>Desulfarculales</taxon>
        <taxon>Desulfarculaceae</taxon>
        <taxon>Dethiosulfatarculus</taxon>
    </lineage>
</organism>
<keyword evidence="3" id="KW-0597">Phosphoprotein</keyword>
<evidence type="ECO:0000313" key="11">
    <source>
        <dbReference type="EMBL" id="KIX14826.1"/>
    </source>
</evidence>
<name>A0A0D2JGG0_9BACT</name>
<evidence type="ECO:0000256" key="3">
    <source>
        <dbReference type="ARBA" id="ARBA00022553"/>
    </source>
</evidence>
<keyword evidence="4" id="KW-0808">Transferase</keyword>
<evidence type="ECO:0000256" key="8">
    <source>
        <dbReference type="SAM" id="MobiDB-lite"/>
    </source>
</evidence>
<dbReference type="Proteomes" id="UP000032233">
    <property type="component" value="Unassembled WGS sequence"/>
</dbReference>
<dbReference type="AlphaFoldDB" id="A0A0D2JGG0"/>
<keyword evidence="12" id="KW-1185">Reference proteome</keyword>
<dbReference type="InterPro" id="IPR036890">
    <property type="entry name" value="HATPase_C_sf"/>
</dbReference>
<evidence type="ECO:0000256" key="2">
    <source>
        <dbReference type="ARBA" id="ARBA00012438"/>
    </source>
</evidence>
<dbReference type="InterPro" id="IPR011495">
    <property type="entry name" value="Sig_transdc_His_kin_sub2_dim/P"/>
</dbReference>
<keyword evidence="6" id="KW-0418">Kinase</keyword>
<feature type="region of interest" description="Disordered" evidence="8">
    <location>
        <begin position="286"/>
        <end position="311"/>
    </location>
</feature>
<dbReference type="Pfam" id="PF08447">
    <property type="entry name" value="PAS_3"/>
    <property type="match status" value="1"/>
</dbReference>
<evidence type="ECO:0000256" key="6">
    <source>
        <dbReference type="ARBA" id="ARBA00022777"/>
    </source>
</evidence>
<dbReference type="RefSeq" id="WP_044347464.1">
    <property type="nucleotide sequence ID" value="NZ_AZAC01000008.1"/>
</dbReference>
<comment type="catalytic activity">
    <reaction evidence="1">
        <text>ATP + protein L-histidine = ADP + protein N-phospho-L-histidine.</text>
        <dbReference type="EC" id="2.7.13.3"/>
    </reaction>
</comment>
<evidence type="ECO:0000256" key="4">
    <source>
        <dbReference type="ARBA" id="ARBA00022679"/>
    </source>
</evidence>
<dbReference type="InParanoid" id="A0A0D2JGG0"/>
<dbReference type="GO" id="GO:0004673">
    <property type="term" value="F:protein histidine kinase activity"/>
    <property type="evidence" value="ECO:0007669"/>
    <property type="project" value="UniProtKB-EC"/>
</dbReference>
<sequence length="311" mass="36194">MSSSLKEITGFEIFHNHDQWFGSLHPDDHQTALKAQQKAFENMEFEAVVRQFHQTKKEWRWFNYLSNVTPDQHGKAYFLNGIVRDVTEQIRIQTELVDHKKRLEKLVGLKTANLVRTNQDLKQEMENRRKDEIRLKSTLREKEFFRKETHHGVKNNLQNIANLLDLESMHCSDEKTLQAFQDCRDRVRAMCMVHRQLYQTGDLSRIPLADYAEDLASQLFKAYGADPAGIHMTINAPEVYLVMDLAIACGLILNEFISNSLKYAFSEQESGMLTFEARKLEDQKKKSFFQTTARGSPPALSLKKPKPWDSR</sequence>
<evidence type="ECO:0000256" key="1">
    <source>
        <dbReference type="ARBA" id="ARBA00000085"/>
    </source>
</evidence>
<evidence type="ECO:0000259" key="9">
    <source>
        <dbReference type="Pfam" id="PF07568"/>
    </source>
</evidence>
<dbReference type="SUPFAM" id="SSF55785">
    <property type="entry name" value="PYP-like sensor domain (PAS domain)"/>
    <property type="match status" value="1"/>
</dbReference>
<evidence type="ECO:0000313" key="12">
    <source>
        <dbReference type="Proteomes" id="UP000032233"/>
    </source>
</evidence>
<dbReference type="InterPro" id="IPR035965">
    <property type="entry name" value="PAS-like_dom_sf"/>
</dbReference>
<evidence type="ECO:0000256" key="7">
    <source>
        <dbReference type="ARBA" id="ARBA00022840"/>
    </source>
</evidence>